<keyword evidence="1" id="KW-0732">Signal</keyword>
<evidence type="ECO:0000256" key="1">
    <source>
        <dbReference type="SAM" id="SignalP"/>
    </source>
</evidence>
<feature type="signal peptide" evidence="1">
    <location>
        <begin position="1"/>
        <end position="20"/>
    </location>
</feature>
<reference evidence="2 3" key="1">
    <citation type="journal article" date="2018" name="Sci. Rep.">
        <title>Comparative analysis of the Pocillopora damicornis genome highlights role of immune system in coral evolution.</title>
        <authorList>
            <person name="Cunning R."/>
            <person name="Bay R.A."/>
            <person name="Gillette P."/>
            <person name="Baker A.C."/>
            <person name="Traylor-Knowles N."/>
        </authorList>
    </citation>
    <scope>NUCLEOTIDE SEQUENCE [LARGE SCALE GENOMIC DNA]</scope>
    <source>
        <strain evidence="2">RSMAS</strain>
        <tissue evidence="2">Whole animal</tissue>
    </source>
</reference>
<dbReference type="Proteomes" id="UP000275408">
    <property type="component" value="Unassembled WGS sequence"/>
</dbReference>
<feature type="chain" id="PRO_5018334658" description="Fibrinogen C-terminal domain-containing protein" evidence="1">
    <location>
        <begin position="21"/>
        <end position="293"/>
    </location>
</feature>
<evidence type="ECO:0000313" key="2">
    <source>
        <dbReference type="EMBL" id="RMX35489.1"/>
    </source>
</evidence>
<name>A0A3M6T4B6_POCDA</name>
<evidence type="ECO:0000313" key="3">
    <source>
        <dbReference type="Proteomes" id="UP000275408"/>
    </source>
</evidence>
<gene>
    <name evidence="2" type="ORF">pdam_00003847</name>
</gene>
<dbReference type="OrthoDB" id="5946752at2759"/>
<evidence type="ECO:0008006" key="4">
    <source>
        <dbReference type="Google" id="ProtNLM"/>
    </source>
</evidence>
<protein>
    <recommendedName>
        <fullName evidence="4">Fibrinogen C-terminal domain-containing protein</fullName>
    </recommendedName>
</protein>
<accession>A0A3M6T4B6</accession>
<comment type="caution">
    <text evidence="2">The sequence shown here is derived from an EMBL/GenBank/DDBJ whole genome shotgun (WGS) entry which is preliminary data.</text>
</comment>
<dbReference type="AlphaFoldDB" id="A0A3M6T4B6"/>
<dbReference type="EMBL" id="RCHS01004356">
    <property type="protein sequence ID" value="RMX35489.1"/>
    <property type="molecule type" value="Genomic_DNA"/>
</dbReference>
<keyword evidence="3" id="KW-1185">Reference proteome</keyword>
<proteinExistence type="predicted"/>
<sequence>MSGLLQVCIAPVFLLLTANGDKSSSPACAKPYDQMMACNLICNKIQDSDANDAMKMLQTKLEGLIAAMKNRSPSLPGRQESSLLPSVWFTKRYCLLSLGKLWRCGDGGWTLAMKIDGKKKTFHYDSKFWIDKNIYNLPGGKTGFDSEETKLPTYWNTPFSKICLGMKINQQLRFIVINKQASSLHSLIADGKYRNTALGRNTWKKLIGSQSSLQANCNKEGFNAAGSSKGYSKARIGILGNDQKGCATTDSRIGFGTGGYQDDTITCGNYAIKGYTSDNGEKHIKAMGYILVQ</sequence>
<organism evidence="2 3">
    <name type="scientific">Pocillopora damicornis</name>
    <name type="common">Cauliflower coral</name>
    <name type="synonym">Millepora damicornis</name>
    <dbReference type="NCBI Taxonomy" id="46731"/>
    <lineage>
        <taxon>Eukaryota</taxon>
        <taxon>Metazoa</taxon>
        <taxon>Cnidaria</taxon>
        <taxon>Anthozoa</taxon>
        <taxon>Hexacorallia</taxon>
        <taxon>Scleractinia</taxon>
        <taxon>Astrocoeniina</taxon>
        <taxon>Pocilloporidae</taxon>
        <taxon>Pocillopora</taxon>
    </lineage>
</organism>